<reference evidence="2 3" key="1">
    <citation type="submission" date="2020-07" db="EMBL/GenBank/DDBJ databases">
        <title>Sequencing the genomes of 1000 actinobacteria strains.</title>
        <authorList>
            <person name="Klenk H.-P."/>
        </authorList>
    </citation>
    <scope>NUCLEOTIDE SEQUENCE [LARGE SCALE GENOMIC DNA]</scope>
    <source>
        <strain evidence="2 3">DSM 104001</strain>
    </source>
</reference>
<dbReference type="SUPFAM" id="SSF110296">
    <property type="entry name" value="Oligoxyloglucan reducing end-specific cellobiohydrolase"/>
    <property type="match status" value="1"/>
</dbReference>
<sequence>MAAAGAAALAAAVVLPADAAAPTEGSVSDTATSTTWTAGPFVAPNASAQAGDPVCGSEQLCDDYTLHVSTPPGYGDGHQLAISVSWANTAADFDLYVLDAAGDVVGTSASSADPEQVLLPPDTGDYTVRVVPFAPLGESFTGTAQLTTTPANPAPATFPAPAYGTYAAPESLGDAHNAGEPSIGVNPTTGAVMYQSYLSTYRVGFSGTSATWQDKSANAGNGCPLGSTESLDPILYTDRTTGRTFESQLAGKTALTCYTDDDGDTWTTTTGSGINSGVDHQTIGGGPFADNGLGALTGYPDAVYYCSQDIADALCASSHDGGLTYGPAVPIYDLTQCGGLHGHVKVDPVTGTVYVPNKGCGSGQALAVSEDNGLHWSVRPVPGSTPGDSDPSVGIGSNGTVYFGYQAADGHARIAVSHDHGETWVDGQDVGAQLGVQNVVFPAMVAGDDNRAAFAFLGTMTGGNYQDTANFTGVWHLYVATTIDGGQSWKTVDATPNDPVQRGSICTGGTTCGDDRNLLDFIDVTVDGQGRVLVAFADGCTGTCAASGGAQNYDALATIARQTDGPRLFSAYDPATTTTKTKKGHK</sequence>
<protein>
    <recommendedName>
        <fullName evidence="4">Exo-alpha-sialidase</fullName>
    </recommendedName>
</protein>
<dbReference type="EMBL" id="JACBZT010000001">
    <property type="protein sequence ID" value="NYJ03812.1"/>
    <property type="molecule type" value="Genomic_DNA"/>
</dbReference>
<organism evidence="2 3">
    <name type="scientific">Petropleomorpha daqingensis</name>
    <dbReference type="NCBI Taxonomy" id="2026353"/>
    <lineage>
        <taxon>Bacteria</taxon>
        <taxon>Bacillati</taxon>
        <taxon>Actinomycetota</taxon>
        <taxon>Actinomycetes</taxon>
        <taxon>Geodermatophilales</taxon>
        <taxon>Geodermatophilaceae</taxon>
        <taxon>Petropleomorpha</taxon>
    </lineage>
</organism>
<evidence type="ECO:0000313" key="3">
    <source>
        <dbReference type="Proteomes" id="UP000541969"/>
    </source>
</evidence>
<accession>A0A853CB06</accession>
<proteinExistence type="predicted"/>
<dbReference type="AlphaFoldDB" id="A0A853CB06"/>
<dbReference type="RefSeq" id="WP_179714604.1">
    <property type="nucleotide sequence ID" value="NZ_JACBZT010000001.1"/>
</dbReference>
<dbReference type="CDD" id="cd15482">
    <property type="entry name" value="Sialidase_non-viral"/>
    <property type="match status" value="1"/>
</dbReference>
<comment type="caution">
    <text evidence="2">The sequence shown here is derived from an EMBL/GenBank/DDBJ whole genome shotgun (WGS) entry which is preliminary data.</text>
</comment>
<dbReference type="Gene3D" id="2.60.120.380">
    <property type="match status" value="1"/>
</dbReference>
<keyword evidence="3" id="KW-1185">Reference proteome</keyword>
<evidence type="ECO:0000313" key="2">
    <source>
        <dbReference type="EMBL" id="NYJ03812.1"/>
    </source>
</evidence>
<gene>
    <name evidence="2" type="ORF">GGQ55_000090</name>
</gene>
<feature type="chain" id="PRO_5032435172" description="Exo-alpha-sialidase" evidence="1">
    <location>
        <begin position="20"/>
        <end position="586"/>
    </location>
</feature>
<feature type="signal peptide" evidence="1">
    <location>
        <begin position="1"/>
        <end position="19"/>
    </location>
</feature>
<evidence type="ECO:0000256" key="1">
    <source>
        <dbReference type="SAM" id="SignalP"/>
    </source>
</evidence>
<evidence type="ECO:0008006" key="4">
    <source>
        <dbReference type="Google" id="ProtNLM"/>
    </source>
</evidence>
<dbReference type="Proteomes" id="UP000541969">
    <property type="component" value="Unassembled WGS sequence"/>
</dbReference>
<keyword evidence="1" id="KW-0732">Signal</keyword>
<dbReference type="Gene3D" id="2.120.10.10">
    <property type="match status" value="1"/>
</dbReference>
<name>A0A853CB06_9ACTN</name>